<keyword evidence="11" id="KW-1185">Reference proteome</keyword>
<dbReference type="HAMAP" id="MF_00236">
    <property type="entry name" value="TatA_E"/>
    <property type="match status" value="1"/>
</dbReference>
<evidence type="ECO:0000256" key="3">
    <source>
        <dbReference type="ARBA" id="ARBA00022475"/>
    </source>
</evidence>
<keyword evidence="4 9" id="KW-0812">Transmembrane</keyword>
<dbReference type="EMBL" id="LKET01000014">
    <property type="protein sequence ID" value="KPU46159.1"/>
    <property type="molecule type" value="Genomic_DNA"/>
</dbReference>
<evidence type="ECO:0000256" key="4">
    <source>
        <dbReference type="ARBA" id="ARBA00022692"/>
    </source>
</evidence>
<dbReference type="AlphaFoldDB" id="A0A0P8YGK3"/>
<comment type="similarity">
    <text evidence="9">Belongs to the TatA/E family.</text>
</comment>
<dbReference type="Gene3D" id="1.20.5.3310">
    <property type="match status" value="1"/>
</dbReference>
<keyword evidence="3 9" id="KW-1003">Cell membrane</keyword>
<dbReference type="RefSeq" id="WP_054873415.1">
    <property type="nucleotide sequence ID" value="NZ_LKET01000014.1"/>
</dbReference>
<keyword evidence="8 9" id="KW-0472">Membrane</keyword>
<dbReference type="NCBIfam" id="NF011430">
    <property type="entry name" value="PRK14861.1"/>
    <property type="match status" value="1"/>
</dbReference>
<comment type="subunit">
    <text evidence="9">Forms a complex with TatC.</text>
</comment>
<dbReference type="PRINTS" id="PR01506">
    <property type="entry name" value="TATBPROTEIN"/>
</dbReference>
<evidence type="ECO:0000313" key="10">
    <source>
        <dbReference type="EMBL" id="KPU46159.1"/>
    </source>
</evidence>
<accession>A0A0P8YGK3</accession>
<dbReference type="InterPro" id="IPR003369">
    <property type="entry name" value="TatA/B/E"/>
</dbReference>
<sequence>MFGRLGAGELILILAIALVIFGPAKLPQIGQSLGKAINEFKSSANKVTKDLEVDVDTNKTSEVVKESETSKN</sequence>
<dbReference type="Proteomes" id="UP000050326">
    <property type="component" value="Unassembled WGS sequence"/>
</dbReference>
<evidence type="ECO:0000256" key="5">
    <source>
        <dbReference type="ARBA" id="ARBA00022927"/>
    </source>
</evidence>
<gene>
    <name evidence="10" type="primary">tatAd_1</name>
    <name evidence="9" type="synonym">tatA</name>
    <name evidence="10" type="ORF">OXPF_02690</name>
</gene>
<evidence type="ECO:0000256" key="7">
    <source>
        <dbReference type="ARBA" id="ARBA00023010"/>
    </source>
</evidence>
<dbReference type="PANTHER" id="PTHR42982:SF1">
    <property type="entry name" value="SEC-INDEPENDENT PROTEIN TRANSLOCASE PROTEIN TATA"/>
    <property type="match status" value="1"/>
</dbReference>
<protein>
    <recommendedName>
        <fullName evidence="9">Sec-independent protein translocase protein TatA</fullName>
    </recommendedName>
</protein>
<dbReference type="PANTHER" id="PTHR42982">
    <property type="entry name" value="SEC-INDEPENDENT PROTEIN TRANSLOCASE PROTEIN TATA"/>
    <property type="match status" value="1"/>
</dbReference>
<evidence type="ECO:0000256" key="1">
    <source>
        <dbReference type="ARBA" id="ARBA00004162"/>
    </source>
</evidence>
<comment type="function">
    <text evidence="9">Part of the twin-arginine translocation (Tat) system that transports large folded proteins containing a characteristic twin-arginine motif in their signal peptide across membranes. TatA could form the protein-conducting channel of the Tat system.</text>
</comment>
<keyword evidence="7 9" id="KW-0811">Translocation</keyword>
<evidence type="ECO:0000256" key="9">
    <source>
        <dbReference type="HAMAP-Rule" id="MF_00236"/>
    </source>
</evidence>
<comment type="subcellular location">
    <subcellularLocation>
        <location evidence="1 9">Cell membrane</location>
        <topology evidence="1 9">Single-pass membrane protein</topology>
    </subcellularLocation>
</comment>
<name>A0A0P8YGK3_9CLOT</name>
<comment type="caution">
    <text evidence="10">The sequence shown here is derived from an EMBL/GenBank/DDBJ whole genome shotgun (WGS) entry which is preliminary data.</text>
</comment>
<keyword evidence="6 9" id="KW-1133">Transmembrane helix</keyword>
<evidence type="ECO:0000256" key="2">
    <source>
        <dbReference type="ARBA" id="ARBA00022448"/>
    </source>
</evidence>
<dbReference type="Pfam" id="PF02416">
    <property type="entry name" value="TatA_B_E"/>
    <property type="match status" value="1"/>
</dbReference>
<dbReference type="GO" id="GO:0043953">
    <property type="term" value="P:protein transport by the Tat complex"/>
    <property type="evidence" value="ECO:0007669"/>
    <property type="project" value="UniProtKB-UniRule"/>
</dbReference>
<dbReference type="InterPro" id="IPR006312">
    <property type="entry name" value="TatA/E"/>
</dbReference>
<dbReference type="GO" id="GO:0008320">
    <property type="term" value="F:protein transmembrane transporter activity"/>
    <property type="evidence" value="ECO:0007669"/>
    <property type="project" value="UniProtKB-UniRule"/>
</dbReference>
<organism evidence="10 11">
    <name type="scientific">Oxobacter pfennigii</name>
    <dbReference type="NCBI Taxonomy" id="36849"/>
    <lineage>
        <taxon>Bacteria</taxon>
        <taxon>Bacillati</taxon>
        <taxon>Bacillota</taxon>
        <taxon>Clostridia</taxon>
        <taxon>Eubacteriales</taxon>
        <taxon>Clostridiaceae</taxon>
        <taxon>Oxobacter</taxon>
    </lineage>
</organism>
<dbReference type="GO" id="GO:0033281">
    <property type="term" value="C:TAT protein transport complex"/>
    <property type="evidence" value="ECO:0007669"/>
    <property type="project" value="UniProtKB-UniRule"/>
</dbReference>
<dbReference type="STRING" id="36849.OXPF_02690"/>
<reference evidence="10 11" key="1">
    <citation type="submission" date="2015-09" db="EMBL/GenBank/DDBJ databases">
        <title>Genome sequence of Oxobacter pfennigii DSM 3222.</title>
        <authorList>
            <person name="Poehlein A."/>
            <person name="Bengelsdorf F.R."/>
            <person name="Schiel-Bengelsdorf B."/>
            <person name="Duerre P."/>
            <person name="Daniel R."/>
        </authorList>
    </citation>
    <scope>NUCLEOTIDE SEQUENCE [LARGE SCALE GENOMIC DNA]</scope>
    <source>
        <strain evidence="10 11">DSM 3222</strain>
    </source>
</reference>
<keyword evidence="2 9" id="KW-0813">Transport</keyword>
<evidence type="ECO:0000256" key="6">
    <source>
        <dbReference type="ARBA" id="ARBA00022989"/>
    </source>
</evidence>
<proteinExistence type="inferred from homology"/>
<keyword evidence="5 9" id="KW-0653">Protein transport</keyword>
<dbReference type="NCBIfam" id="TIGR01411">
    <property type="entry name" value="tatAE"/>
    <property type="match status" value="1"/>
</dbReference>
<evidence type="ECO:0000256" key="8">
    <source>
        <dbReference type="ARBA" id="ARBA00023136"/>
    </source>
</evidence>
<evidence type="ECO:0000313" key="11">
    <source>
        <dbReference type="Proteomes" id="UP000050326"/>
    </source>
</evidence>